<feature type="transmembrane region" description="Helical" evidence="4">
    <location>
        <begin position="52"/>
        <end position="70"/>
    </location>
</feature>
<proteinExistence type="predicted"/>
<keyword evidence="2 4" id="KW-0812">Transmembrane</keyword>
<keyword evidence="7" id="KW-1185">Reference proteome</keyword>
<feature type="transmembrane region" description="Helical" evidence="4">
    <location>
        <begin position="121"/>
        <end position="145"/>
    </location>
</feature>
<dbReference type="OrthoDB" id="74575at2759"/>
<dbReference type="GO" id="GO:0031902">
    <property type="term" value="C:late endosome membrane"/>
    <property type="evidence" value="ECO:0007669"/>
    <property type="project" value="TreeGrafter"/>
</dbReference>
<feature type="transmembrane region" description="Helical" evidence="4">
    <location>
        <begin position="90"/>
        <end position="109"/>
    </location>
</feature>
<accession>A0A4Z2DHS1</accession>
<evidence type="ECO:0000313" key="7">
    <source>
        <dbReference type="Proteomes" id="UP000311919"/>
    </source>
</evidence>
<dbReference type="GO" id="GO:0005789">
    <property type="term" value="C:endoplasmic reticulum membrane"/>
    <property type="evidence" value="ECO:0007669"/>
    <property type="project" value="TreeGrafter"/>
</dbReference>
<evidence type="ECO:0000259" key="5">
    <source>
        <dbReference type="PROSITE" id="PS51439"/>
    </source>
</evidence>
<comment type="subcellular location">
    <subcellularLocation>
        <location evidence="1">Membrane</location>
        <topology evidence="1">Multi-pass membrane protein</topology>
    </subcellularLocation>
</comment>
<reference evidence="6 7" key="1">
    <citation type="submission" date="2019-03" db="EMBL/GenBank/DDBJ databases">
        <title>An improved genome assembly of the fluke Schistosoma japonicum.</title>
        <authorList>
            <person name="Hu W."/>
            <person name="Luo F."/>
            <person name="Yin M."/>
            <person name="Mo X."/>
            <person name="Sun C."/>
            <person name="Wu Q."/>
            <person name="Zhu B."/>
            <person name="Xiang M."/>
            <person name="Wang J."/>
            <person name="Wang Y."/>
            <person name="Zhang T."/>
            <person name="Xu B."/>
            <person name="Zheng H."/>
            <person name="Feng Z."/>
        </authorList>
    </citation>
    <scope>NUCLEOTIDE SEQUENCE [LARGE SCALE GENOMIC DNA]</scope>
    <source>
        <strain evidence="6">HuSjv2</strain>
        <tissue evidence="6">Worms</tissue>
    </source>
</reference>
<dbReference type="Proteomes" id="UP000311919">
    <property type="component" value="Unassembled WGS sequence"/>
</dbReference>
<gene>
    <name evidence="6" type="ORF">EWB00_000823</name>
</gene>
<organism evidence="6 7">
    <name type="scientific">Schistosoma japonicum</name>
    <name type="common">Blood fluke</name>
    <dbReference type="NCBI Taxonomy" id="6182"/>
    <lineage>
        <taxon>Eukaryota</taxon>
        <taxon>Metazoa</taxon>
        <taxon>Spiralia</taxon>
        <taxon>Lophotrochozoa</taxon>
        <taxon>Platyhelminthes</taxon>
        <taxon>Trematoda</taxon>
        <taxon>Digenea</taxon>
        <taxon>Strigeidida</taxon>
        <taxon>Schistosomatoidea</taxon>
        <taxon>Schistosomatidae</taxon>
        <taxon>Schistosoma</taxon>
    </lineage>
</organism>
<dbReference type="GO" id="GO:0140284">
    <property type="term" value="C:endoplasmic reticulum-endosome membrane contact site"/>
    <property type="evidence" value="ECO:0007669"/>
    <property type="project" value="TreeGrafter"/>
</dbReference>
<evidence type="ECO:0000256" key="4">
    <source>
        <dbReference type="SAM" id="Phobius"/>
    </source>
</evidence>
<evidence type="ECO:0000256" key="1">
    <source>
        <dbReference type="ARBA" id="ARBA00004141"/>
    </source>
</evidence>
<feature type="transmembrane region" description="Helical" evidence="4">
    <location>
        <begin position="157"/>
        <end position="179"/>
    </location>
</feature>
<dbReference type="Pfam" id="PF10457">
    <property type="entry name" value="MENTAL"/>
    <property type="match status" value="1"/>
</dbReference>
<comment type="caution">
    <text evidence="6">The sequence shown here is derived from an EMBL/GenBank/DDBJ whole genome shotgun (WGS) entry which is preliminary data.</text>
</comment>
<sequence length="245" mass="27887">MRETDVNVDFSSLYNNQFGLLFGRSDINLAASTSVIEGLPDEQRTSPVRRTFLLAVLFDIILSFILWIIYIKQTYSCNIGPAMWEEINKYSFSKSLFDTVVLSGFRFILLETTYGAIRSRGPWWSAISTGLTSLILVIKCFIFNFHQKTPDNQGLAYAVLIASLIISWIETTFLIYRVIPQEKAADRVTMCLKEQDETRSLLSARFGNRVPFYSGLSVRSMSNADFYTPQEPAFMNMSVLRSPIS</sequence>
<dbReference type="AlphaFoldDB" id="A0A4Z2DHS1"/>
<dbReference type="InterPro" id="IPR051869">
    <property type="entry name" value="STARD3"/>
</dbReference>
<dbReference type="GO" id="GO:0099044">
    <property type="term" value="P:vesicle tethering to endoplasmic reticulum"/>
    <property type="evidence" value="ECO:0007669"/>
    <property type="project" value="TreeGrafter"/>
</dbReference>
<dbReference type="PANTHER" id="PTHR46121:SF4">
    <property type="entry name" value="STEROIDOGENIC ACUTE REGULATORY PROTEIN-LIKE"/>
    <property type="match status" value="1"/>
</dbReference>
<feature type="domain" description="MENTAL" evidence="5">
    <location>
        <begin position="45"/>
        <end position="222"/>
    </location>
</feature>
<dbReference type="GO" id="GO:0005765">
    <property type="term" value="C:lysosomal membrane"/>
    <property type="evidence" value="ECO:0007669"/>
    <property type="project" value="TreeGrafter"/>
</dbReference>
<dbReference type="InterPro" id="IPR019498">
    <property type="entry name" value="MENTAL"/>
</dbReference>
<dbReference type="PROSITE" id="PS51439">
    <property type="entry name" value="MENTAL"/>
    <property type="match status" value="1"/>
</dbReference>
<name>A0A4Z2DHS1_SCHJA</name>
<evidence type="ECO:0000313" key="6">
    <source>
        <dbReference type="EMBL" id="TNN16041.1"/>
    </source>
</evidence>
<keyword evidence="4" id="KW-1133">Transmembrane helix</keyword>
<dbReference type="PANTHER" id="PTHR46121">
    <property type="entry name" value="STEROIDOGENIC ACUTE REGULATORY PROTEIN-LIKE"/>
    <property type="match status" value="1"/>
</dbReference>
<protein>
    <submittedName>
        <fullName evidence="6">StAR-related lipid transfer protein</fullName>
    </submittedName>
</protein>
<dbReference type="EMBL" id="SKCS01000134">
    <property type="protein sequence ID" value="TNN16041.1"/>
    <property type="molecule type" value="Genomic_DNA"/>
</dbReference>
<dbReference type="STRING" id="6182.A0A4Z2DHS1"/>
<evidence type="ECO:0000256" key="3">
    <source>
        <dbReference type="ARBA" id="ARBA00023136"/>
    </source>
</evidence>
<evidence type="ECO:0000256" key="2">
    <source>
        <dbReference type="ARBA" id="ARBA00022692"/>
    </source>
</evidence>
<keyword evidence="3 4" id="KW-0472">Membrane</keyword>